<dbReference type="GO" id="GO:0061630">
    <property type="term" value="F:ubiquitin protein ligase activity"/>
    <property type="evidence" value="ECO:0007669"/>
    <property type="project" value="UniProtKB-EC"/>
</dbReference>
<evidence type="ECO:0000256" key="7">
    <source>
        <dbReference type="ARBA" id="ARBA00022723"/>
    </source>
</evidence>
<feature type="compositionally biased region" description="Low complexity" evidence="15">
    <location>
        <begin position="110"/>
        <end position="124"/>
    </location>
</feature>
<feature type="domain" description="RING-type" evidence="17">
    <location>
        <begin position="150"/>
        <end position="192"/>
    </location>
</feature>
<accession>A0A1Q3BVY3</accession>
<evidence type="ECO:0000256" key="15">
    <source>
        <dbReference type="SAM" id="MobiDB-lite"/>
    </source>
</evidence>
<dbReference type="AlphaFoldDB" id="A0A1Q3BVY3"/>
<evidence type="ECO:0000256" key="4">
    <source>
        <dbReference type="ARBA" id="ARBA00012483"/>
    </source>
</evidence>
<evidence type="ECO:0000256" key="16">
    <source>
        <dbReference type="SAM" id="Phobius"/>
    </source>
</evidence>
<keyword evidence="9" id="KW-0833">Ubl conjugation pathway</keyword>
<protein>
    <recommendedName>
        <fullName evidence="4">RING-type E3 ubiquitin transferase</fullName>
        <ecNumber evidence="4">2.3.2.27</ecNumber>
    </recommendedName>
</protein>
<dbReference type="STRING" id="3775.A0A1Q3BVY3"/>
<dbReference type="FunFam" id="3.30.40.10:FF:000187">
    <property type="entry name" value="E3 ubiquitin-protein ligase ATL6"/>
    <property type="match status" value="1"/>
</dbReference>
<dbReference type="Proteomes" id="UP000187406">
    <property type="component" value="Unassembled WGS sequence"/>
</dbReference>
<dbReference type="CDD" id="cd16461">
    <property type="entry name" value="RING-H2_EL5-like"/>
    <property type="match status" value="1"/>
</dbReference>
<evidence type="ECO:0000256" key="3">
    <source>
        <dbReference type="ARBA" id="ARBA00004906"/>
    </source>
</evidence>
<keyword evidence="6 16" id="KW-0812">Transmembrane</keyword>
<evidence type="ECO:0000256" key="10">
    <source>
        <dbReference type="ARBA" id="ARBA00022833"/>
    </source>
</evidence>
<gene>
    <name evidence="18" type="ORF">CFOL_v3_15600</name>
</gene>
<dbReference type="EC" id="2.3.2.27" evidence="4"/>
<keyword evidence="8 14" id="KW-0863">Zinc-finger</keyword>
<dbReference type="Gene3D" id="3.30.40.10">
    <property type="entry name" value="Zinc/RING finger domain, C3HC4 (zinc finger)"/>
    <property type="match status" value="1"/>
</dbReference>
<evidence type="ECO:0000256" key="14">
    <source>
        <dbReference type="PROSITE-ProRule" id="PRU00175"/>
    </source>
</evidence>
<dbReference type="Pfam" id="PF13639">
    <property type="entry name" value="zf-RING_2"/>
    <property type="match status" value="1"/>
</dbReference>
<dbReference type="SUPFAM" id="SSF57850">
    <property type="entry name" value="RING/U-box"/>
    <property type="match status" value="1"/>
</dbReference>
<keyword evidence="7" id="KW-0479">Metal-binding</keyword>
<dbReference type="GO" id="GO:0016567">
    <property type="term" value="P:protein ubiquitination"/>
    <property type="evidence" value="ECO:0007669"/>
    <property type="project" value="InterPro"/>
</dbReference>
<dbReference type="GO" id="GO:0008270">
    <property type="term" value="F:zinc ion binding"/>
    <property type="evidence" value="ECO:0007669"/>
    <property type="project" value="UniProtKB-KW"/>
</dbReference>
<evidence type="ECO:0000256" key="1">
    <source>
        <dbReference type="ARBA" id="ARBA00000900"/>
    </source>
</evidence>
<dbReference type="OrthoDB" id="8062037at2759"/>
<feature type="region of interest" description="Disordered" evidence="15">
    <location>
        <begin position="98"/>
        <end position="125"/>
    </location>
</feature>
<dbReference type="InParanoid" id="A0A1Q3BVY3"/>
<dbReference type="PANTHER" id="PTHR46913:SF1">
    <property type="entry name" value="RING-H2 FINGER PROTEIN ATL16"/>
    <property type="match status" value="1"/>
</dbReference>
<comment type="subcellular location">
    <subcellularLocation>
        <location evidence="2">Membrane</location>
        <topology evidence="2">Single-pass membrane protein</topology>
    </subcellularLocation>
</comment>
<keyword evidence="5" id="KW-0808">Transferase</keyword>
<organism evidence="18 19">
    <name type="scientific">Cephalotus follicularis</name>
    <name type="common">Albany pitcher plant</name>
    <dbReference type="NCBI Taxonomy" id="3775"/>
    <lineage>
        <taxon>Eukaryota</taxon>
        <taxon>Viridiplantae</taxon>
        <taxon>Streptophyta</taxon>
        <taxon>Embryophyta</taxon>
        <taxon>Tracheophyta</taxon>
        <taxon>Spermatophyta</taxon>
        <taxon>Magnoliopsida</taxon>
        <taxon>eudicotyledons</taxon>
        <taxon>Gunneridae</taxon>
        <taxon>Pentapetalae</taxon>
        <taxon>rosids</taxon>
        <taxon>fabids</taxon>
        <taxon>Oxalidales</taxon>
        <taxon>Cephalotaceae</taxon>
        <taxon>Cephalotus</taxon>
    </lineage>
</organism>
<dbReference type="GO" id="GO:0016020">
    <property type="term" value="C:membrane"/>
    <property type="evidence" value="ECO:0007669"/>
    <property type="project" value="UniProtKB-SubCell"/>
</dbReference>
<dbReference type="InterPro" id="IPR044600">
    <property type="entry name" value="ATL1/ATL16-like"/>
</dbReference>
<keyword evidence="19" id="KW-1185">Reference proteome</keyword>
<dbReference type="PROSITE" id="PS50089">
    <property type="entry name" value="ZF_RING_2"/>
    <property type="match status" value="1"/>
</dbReference>
<comment type="caution">
    <text evidence="18">The sequence shown here is derived from an EMBL/GenBank/DDBJ whole genome shotgun (WGS) entry which is preliminary data.</text>
</comment>
<evidence type="ECO:0000256" key="2">
    <source>
        <dbReference type="ARBA" id="ARBA00004167"/>
    </source>
</evidence>
<evidence type="ECO:0000256" key="6">
    <source>
        <dbReference type="ARBA" id="ARBA00022692"/>
    </source>
</evidence>
<comment type="catalytic activity">
    <reaction evidence="1">
        <text>S-ubiquitinyl-[E2 ubiquitin-conjugating enzyme]-L-cysteine + [acceptor protein]-L-lysine = [E2 ubiquitin-conjugating enzyme]-L-cysteine + N(6)-ubiquitinyl-[acceptor protein]-L-lysine.</text>
        <dbReference type="EC" id="2.3.2.27"/>
    </reaction>
</comment>
<evidence type="ECO:0000259" key="17">
    <source>
        <dbReference type="PROSITE" id="PS50089"/>
    </source>
</evidence>
<evidence type="ECO:0000313" key="18">
    <source>
        <dbReference type="EMBL" id="GAV72111.1"/>
    </source>
</evidence>
<feature type="transmembrane region" description="Helical" evidence="16">
    <location>
        <begin position="65"/>
        <end position="86"/>
    </location>
</feature>
<keyword evidence="12 16" id="KW-0472">Membrane</keyword>
<dbReference type="PANTHER" id="PTHR46913">
    <property type="entry name" value="RING-H2 FINGER PROTEIN ATL16"/>
    <property type="match status" value="1"/>
</dbReference>
<reference evidence="19" key="1">
    <citation type="submission" date="2016-04" db="EMBL/GenBank/DDBJ databases">
        <title>Cephalotus genome sequencing.</title>
        <authorList>
            <person name="Fukushima K."/>
            <person name="Hasebe M."/>
            <person name="Fang X."/>
        </authorList>
    </citation>
    <scope>NUCLEOTIDE SEQUENCE [LARGE SCALE GENOMIC DNA]</scope>
    <source>
        <strain evidence="19">cv. St1</strain>
    </source>
</reference>
<evidence type="ECO:0000256" key="5">
    <source>
        <dbReference type="ARBA" id="ARBA00022679"/>
    </source>
</evidence>
<comment type="similarity">
    <text evidence="13">Belongs to the RING-type zinc finger family. ATL subfamily.</text>
</comment>
<keyword evidence="11 16" id="KW-1133">Transmembrane helix</keyword>
<evidence type="ECO:0000256" key="8">
    <source>
        <dbReference type="ARBA" id="ARBA00022771"/>
    </source>
</evidence>
<comment type="pathway">
    <text evidence="3">Protein modification; protein ubiquitination.</text>
</comment>
<evidence type="ECO:0000256" key="9">
    <source>
        <dbReference type="ARBA" id="ARBA00022786"/>
    </source>
</evidence>
<feature type="region of interest" description="Disordered" evidence="15">
    <location>
        <begin position="1"/>
        <end position="58"/>
    </location>
</feature>
<evidence type="ECO:0000313" key="19">
    <source>
        <dbReference type="Proteomes" id="UP000187406"/>
    </source>
</evidence>
<evidence type="ECO:0000256" key="12">
    <source>
        <dbReference type="ARBA" id="ARBA00023136"/>
    </source>
</evidence>
<proteinExistence type="inferred from homology"/>
<evidence type="ECO:0000256" key="13">
    <source>
        <dbReference type="ARBA" id="ARBA00024209"/>
    </source>
</evidence>
<dbReference type="InterPro" id="IPR001841">
    <property type="entry name" value="Znf_RING"/>
</dbReference>
<dbReference type="SMART" id="SM00184">
    <property type="entry name" value="RING"/>
    <property type="match status" value="1"/>
</dbReference>
<evidence type="ECO:0000256" key="11">
    <source>
        <dbReference type="ARBA" id="ARBA00022989"/>
    </source>
</evidence>
<dbReference type="EMBL" id="BDDD01000968">
    <property type="protein sequence ID" value="GAV72111.1"/>
    <property type="molecule type" value="Genomic_DNA"/>
</dbReference>
<sequence length="262" mass="29405">MKPYNRKLILHDGPQPPSFTNSPLPLHKPITTAQNSTSPSPPPSAAASKKPYETQQPPTDFDSSVALTLLVLLTALFFIGFFSIYIRRFADDTAVDISSRRRHHREPHDSSPSPSHRPSIFSSRKGVDPAAVRSLPVYSYRGDSKYQIECCVCLRDFEENETVKMIPFCKHMFHLRCIDTWLAAHVTCPVCRGAQLFEVRKSDDLSAVEIFDRGLSELNGRGTMEIGDTCMEMRDVGSLGLRRTRSSSNVGERVLLKRTSSF</sequence>
<name>A0A1Q3BVY3_CEPFO</name>
<keyword evidence="10" id="KW-0862">Zinc</keyword>
<dbReference type="InterPro" id="IPR013083">
    <property type="entry name" value="Znf_RING/FYVE/PHD"/>
</dbReference>